<evidence type="ECO:0000313" key="3">
    <source>
        <dbReference type="Proteomes" id="UP001164746"/>
    </source>
</evidence>
<keyword evidence="3" id="KW-1185">Reference proteome</keyword>
<gene>
    <name evidence="2" type="ORF">MAR_035285</name>
</gene>
<evidence type="ECO:0000313" key="2">
    <source>
        <dbReference type="EMBL" id="WAR10209.1"/>
    </source>
</evidence>
<dbReference type="Proteomes" id="UP001164746">
    <property type="component" value="Chromosome 7"/>
</dbReference>
<feature type="domain" description="AAA+ ATPase" evidence="1">
    <location>
        <begin position="1475"/>
        <end position="1613"/>
    </location>
</feature>
<dbReference type="SMART" id="SM00382">
    <property type="entry name" value="AAA"/>
    <property type="match status" value="2"/>
</dbReference>
<feature type="domain" description="AAA+ ATPase" evidence="1">
    <location>
        <begin position="1169"/>
        <end position="1306"/>
    </location>
</feature>
<organism evidence="2 3">
    <name type="scientific">Mya arenaria</name>
    <name type="common">Soft-shell clam</name>
    <dbReference type="NCBI Taxonomy" id="6604"/>
    <lineage>
        <taxon>Eukaryota</taxon>
        <taxon>Metazoa</taxon>
        <taxon>Spiralia</taxon>
        <taxon>Lophotrochozoa</taxon>
        <taxon>Mollusca</taxon>
        <taxon>Bivalvia</taxon>
        <taxon>Autobranchia</taxon>
        <taxon>Heteroconchia</taxon>
        <taxon>Euheterodonta</taxon>
        <taxon>Imparidentia</taxon>
        <taxon>Neoheterodontei</taxon>
        <taxon>Myida</taxon>
        <taxon>Myoidea</taxon>
        <taxon>Myidae</taxon>
        <taxon>Mya</taxon>
    </lineage>
</organism>
<dbReference type="PANTHER" id="PTHR22605">
    <property type="entry name" value="RZ-TYPE DOMAIN-CONTAINING PROTEIN"/>
    <property type="match status" value="1"/>
</dbReference>
<dbReference type="InterPro" id="IPR003593">
    <property type="entry name" value="AAA+_ATPase"/>
</dbReference>
<proteinExistence type="predicted"/>
<accession>A0ABY7EMJ0</accession>
<dbReference type="SUPFAM" id="SSF52540">
    <property type="entry name" value="P-loop containing nucleoside triphosphate hydrolases"/>
    <property type="match status" value="2"/>
</dbReference>
<dbReference type="PANTHER" id="PTHR22605:SF1">
    <property type="entry name" value="RZ-TYPE DOMAIN-CONTAINING PROTEIN"/>
    <property type="match status" value="1"/>
</dbReference>
<dbReference type="InterPro" id="IPR031248">
    <property type="entry name" value="RNF213"/>
</dbReference>
<protein>
    <submittedName>
        <fullName evidence="2">R213A-like protein</fullName>
    </submittedName>
</protein>
<reference evidence="2" key="1">
    <citation type="submission" date="2022-11" db="EMBL/GenBank/DDBJ databases">
        <title>Centuries of genome instability and evolution in soft-shell clam transmissible cancer (bioRxiv).</title>
        <authorList>
            <person name="Hart S.F.M."/>
            <person name="Yonemitsu M.A."/>
            <person name="Giersch R.M."/>
            <person name="Beal B.F."/>
            <person name="Arriagada G."/>
            <person name="Davis B.W."/>
            <person name="Ostrander E.A."/>
            <person name="Goff S.P."/>
            <person name="Metzger M.J."/>
        </authorList>
    </citation>
    <scope>NUCLEOTIDE SEQUENCE</scope>
    <source>
        <strain evidence="2">MELC-2E11</strain>
        <tissue evidence="2">Siphon/mantle</tissue>
    </source>
</reference>
<dbReference type="Gene3D" id="3.40.50.300">
    <property type="entry name" value="P-loop containing nucleotide triphosphate hydrolases"/>
    <property type="match status" value="1"/>
</dbReference>
<sequence>MSTELHELNVYQRITQAIQDVANQYKSREIFIDKCETIVKTNVKRLLKIYNVSEDDIKEILDIIKQKKMRTKEYVTIVIDFLNCCTARFPSLLGINEGLSFSQKLMERLDTGAMSLKDYKSKAFWEDYEDLSDISSDLFQVVKSDVFWIVNDENISLFVSLNERLEKQSSLEGNVAIDLIQNLKEFLGKECLQKYQNAWKRLNNTANITMKEVSEILETNCEMKEEISIFEKLYAPQTLSDDVKDALLNLSDREKLPKLVSAIDAFVKTFTIDMTGDDRITKSMDILNNFTSDVNSDISLSSVIEDLYRVTQLTECVNRKTLIIIQALGKSVRLVDFIRQIDIENVRTLYDAVDYISETNIEKETIKSLQDVVIFLNPILKKITEKISLDEILHDMQDRINTVKDEKLDSKVNDCNSNVYTLTYLYKNVANREEQTIDVISKIEQNGMFSFEIHSRCSTVTLSVYYNDTVSQNKIQRGENKMNDLRSRTLLLKNSLNENEHLLNLNSFLSKIETAFEIKNIMEAILDSGCTLDPVLVQGSALYSVKRKLSEQLLDWKTKIDHARMQYFLLTFVQGRKINILIEYLQNKNPHSKGDEDEVTTILQFIYSGFEVSYLQTAYDKTENDCDISRLGCALHKVYNDKFPTDSCNDSFEMEVEKCKKSSYFLKSNICFVRLSKNNSDVLRTITTLYMQDCGRMPLRHELITCSTWTSWEELQSLVMRCKRSSEFKHVETSLFCIANIEMLSADLQSKLIQELVTFVKHKQGRIAIICRLISLHPFVQTLSEHEVQPELLTTSQMSNSLKQHYKDIKIFTSATAGQGKTTAIVQKARSHGKSIRTLHISGQFNEKNTLMRLNELRIQSWHVLHIDIGETCNIDELDQFIFRLVVLKYASVDSTAFFLSSEIVCIEIASSHDTLFKTGFKATMMFDEIPLDADPISRLVISEETFSPIQVVSHYLKLLEDGKINNEDFTFQQIPVDGELCKNLLRKYIPDGRNLSFSQIQVFVCILADQLKRFTLSNFFKVNILKEGNDNLVRKSILETIIQMANDIAARPVQFSENASTGVNYVIANLKRIERWDQRNPFACVFNDSNEQTITVLYRSENELPYNIFNLLHHQLHQGPPKYTEMTQEQLYDVLHRILGTTSEIPDDYVLTPDNLLKMTLIMLRIWASVPVVIMGETGCGKTSLIRVLAHACRVPCRVFRLHAGIKETKILEFLIEENNECKKNPFEQRWLFIDELNTTECIGVISDLISHGMVHGELLAPNLKIVGACNPYKKRSILPSQAGGINTKLQNDPLSELEYRVVPLPQSVLQYVWDFGSLMEKDEHEYIHAMVYTLCKDSEIKVSIVDAITRSQVFIKSRKEYTSAVSLRDVNRCLKLMHWFYDLQNLLGKNKDEHQAVILALVLTYQMRFRERCIRQEYEKVIATPFSISGHEVANIIQSAQKAIVSEMEFPEGTAINSILCDNIFVLLVCIINKIPVMLVGKPGSSKSLSIQIIQNNLRGLDSKSPLFQNYPCLISVPYQGSETATSDGIEEVFKKAVSRQHSENDVIAVVILDEIGLSEVSPFNPLKVLHSRLEPYEGGKPEVAVVGLSNWALDAAKMNRAIHIYIPDMDEDELISTARELRKSFPKYSKFDQQEENDFKKLAKAYLRYTTEIVNNGNYMYGLRDFYALIKHLVRNQALKGENKSLVMLEGFQRNFNGLPEGNIFVKMFFQEDTLPLIPITNLIRSNINDPLARHLMIISRGNISINIVENIVDNILKRRKEVIVGSCFKDDLNDEYYYRVLSRIIFCMEQGHVLILKNLDPLYGSLYDMLNQRYTTVANRKTCRVALGQYTNPFCHVADGFRCIVFVDEFALNKSDPPFLNRFEKQLLCASNILNKQQTNVHQKVANWIKALSCDNVVTSCFPCFDEESIISLVSYATSVNKDTEQSFELCRNLLLWLLLPDAFVRAHEVLKAEEQANIYLSLPIHEGLESYIQFQQSGQEATLSIELTMVFTFCNIHSSLHIPNAVNLCSFQSEKQFTEMVKLFLTETGSDLIIQCDVVSDIKLIPLARFILDRLKTEVKSQINTSKRIYFVMHCRTQKLSNTITESSDCVSGRKLSIYAINFLSGWKYVTIDTIEKPSCTIPYFLRTCLLESMETLKPIEVIIREELFWSFTRIHYSVNGRSIDDIVYLVTRIRDKGSMIYKIIADLVLSNIQKRYAQISSEWVYSVANDQLMLLSSQSFIQALEQYLISVVKKEIAKVVYCFEKFGFFSNIEKLSNTVEFASKQKLLSISSIGDETGPGCYICTAPNLNYQSAFSHFIYERLELSKSDFIKHLNSVQWKRGCIRQILQSAEVTLVSKCQTMNEFTKDIEGYEHDYFLLFVHQLNPHYGQDSIKLLKVVFNAFWNISTMKNNKEKVLFLHYTGWIFYHEWSTIIEMFDAFRQFNQDEAVGLIDHLKKKQKKGESPESVLEDIICNRPGPYREVFSDVVDYIGKSILPTNVQSDLHRWHELVQHFVYEAESISEQSRSLPSLQLCMEIFCHRKGFESEFEVLFSNLCVQLRAQSVDSPPVLDAVMSIITSIKDSPDGTRTASIQRVVRQCIISCQMCDEHSSIHKWFIEGIKSKNLPNNELFRINAMIVHLLENNQGSILEKDMDDCNRSGTFYQILNECLTSIYNEQRFQFIILVIDIFESIILETFKDQISKELLNDVGLSLLERKIGLRYFISISYMRAIVRCISINPEVIDEVLPEVIKIVMSLRQEDIFHDLFRFTDDVMKNGSDRHVLKDTLERANYHGNQSIHFNPTTLYLLCQSEGQEKNQEILQRLTMNVHSDLDIKTDEPISNIIYFWFIMENVYCKNVDSFVSNGEKTKCKELRTILKFEELIGNTHYFMERVFGKMDFRVPQLNANTSMTYDDSIIAAFLISASALIFFEKCGIADNSILKLCLQNPLKLNFKLPIASPINMLNGQSNLNIPCYDVYTCTCQTTIVCFEDQKKTRCISCGNSEYLRKDAASCHIIGETKDKNVFQKMSLLSKEIVLFILKGLILSSLANDLVKEENLKTLFQSECTHEYIWNDICCHWGNIRSTFNLDSFDTGLLLYKLVVKSDKKQAPWIFADRNFEGLDEEVSGVFKKRHTYLERFKQKLESIRHDSTVDGHDNTFFRCVFRKMSFPKLEECVWIASLKERKFPFLKFVMDNQVLLQLPCHLVRVINWHMSVFRNTGRYQIKRDITIEKYLRILSKDDNVSSSDSTFDKLLESWAILRTCGIPFPFEELSLETKIHNSIILNGNGQIDRVFNFLIEIQNRSLAECGKLASQCKCLEFLLRDKCACLKGTSVLEIKEHELLHLNAEWTHIIEDESHSGLSEKDGRKVYYDFYSIEKALVSHLVIGKKYIIHREMPHVVFADEFYKNICTLLKDVSENIRQEPLPQEIESQFRTKCEQDVCLASEILSHIGLACALLKTTKDDPISSFQDFTCRQNVLKHFPDSCFPDTSMTLKLCHSVALHELMEEVYVDSKLLTLVVDKKLFEGFLNKYLKQFRVEELEFLQKALKRFVYRKGDTDALDDQRVINLLSEPCFWSSQTMINGVVRFKDRELKLTELIHNDLRVKDIASMIGSIQGCLKEKQEKRKIPVVVSKSETRDPKVFVPRRKAKTSYVCVTRRAP</sequence>
<name>A0ABY7EMJ0_MYAAR</name>
<dbReference type="EMBL" id="CP111018">
    <property type="protein sequence ID" value="WAR10209.1"/>
    <property type="molecule type" value="Genomic_DNA"/>
</dbReference>
<evidence type="ECO:0000259" key="1">
    <source>
        <dbReference type="SMART" id="SM00382"/>
    </source>
</evidence>
<dbReference type="InterPro" id="IPR027417">
    <property type="entry name" value="P-loop_NTPase"/>
</dbReference>